<keyword evidence="2 3" id="KW-0472">Membrane</keyword>
<evidence type="ECO:0000313" key="5">
    <source>
        <dbReference type="Proteomes" id="UP001519887"/>
    </source>
</evidence>
<dbReference type="InterPro" id="IPR050768">
    <property type="entry name" value="UPF0353/GerABKA_families"/>
</dbReference>
<evidence type="ECO:0000256" key="2">
    <source>
        <dbReference type="ARBA" id="ARBA00023136"/>
    </source>
</evidence>
<dbReference type="InterPro" id="IPR004995">
    <property type="entry name" value="Spore_Ger"/>
</dbReference>
<accession>A0ABS7BY14</accession>
<organism evidence="4 5">
    <name type="scientific">Paenibacillus sepulcri</name>
    <dbReference type="NCBI Taxonomy" id="359917"/>
    <lineage>
        <taxon>Bacteria</taxon>
        <taxon>Bacillati</taxon>
        <taxon>Bacillota</taxon>
        <taxon>Bacilli</taxon>
        <taxon>Bacillales</taxon>
        <taxon>Paenibacillaceae</taxon>
        <taxon>Paenibacillus</taxon>
    </lineage>
</organism>
<reference evidence="4 5" key="1">
    <citation type="submission" date="2021-07" db="EMBL/GenBank/DDBJ databases">
        <title>Paenibacillus radiodurans sp. nov., isolated from the southeastern edge of Tengger Desert.</title>
        <authorList>
            <person name="Zhang G."/>
        </authorList>
    </citation>
    <scope>NUCLEOTIDE SEQUENCE [LARGE SCALE GENOMIC DNA]</scope>
    <source>
        <strain evidence="4 5">CCM 7311</strain>
    </source>
</reference>
<dbReference type="PIRSF" id="PIRSF005690">
    <property type="entry name" value="GerBA"/>
    <property type="match status" value="1"/>
</dbReference>
<proteinExistence type="inferred from homology"/>
<feature type="transmembrane region" description="Helical" evidence="3">
    <location>
        <begin position="302"/>
        <end position="321"/>
    </location>
</feature>
<evidence type="ECO:0000256" key="3">
    <source>
        <dbReference type="SAM" id="Phobius"/>
    </source>
</evidence>
<dbReference type="Proteomes" id="UP001519887">
    <property type="component" value="Unassembled WGS sequence"/>
</dbReference>
<keyword evidence="3" id="KW-1133">Transmembrane helix</keyword>
<comment type="similarity">
    <text evidence="1">Belongs to the GerABKA family.</text>
</comment>
<gene>
    <name evidence="4" type="ORF">K0U00_05690</name>
</gene>
<dbReference type="RefSeq" id="WP_210038216.1">
    <property type="nucleotide sequence ID" value="NZ_JBHLVU010000022.1"/>
</dbReference>
<keyword evidence="5" id="KW-1185">Reference proteome</keyword>
<dbReference type="EMBL" id="JAHZIK010000085">
    <property type="protein sequence ID" value="MBW7453529.1"/>
    <property type="molecule type" value="Genomic_DNA"/>
</dbReference>
<dbReference type="PANTHER" id="PTHR22550">
    <property type="entry name" value="SPORE GERMINATION PROTEIN"/>
    <property type="match status" value="1"/>
</dbReference>
<dbReference type="PANTHER" id="PTHR22550:SF5">
    <property type="entry name" value="LEUCINE ZIPPER PROTEIN 4"/>
    <property type="match status" value="1"/>
</dbReference>
<keyword evidence="3" id="KW-0812">Transmembrane</keyword>
<sequence length="506" mass="55842">MKGSSSSAKPLHENLKENITHIYHVMGASPDLIIKEISLSGTVSTALIYIDGLVDVKELHNCVINNLMSSKSIPSIQEMDSRSSSVLAYIRNDILMAGDVSIVADLDTMMTYLLSGDAILLVNGFRECLRIGVAGWECRNVSEPITQAVVRGPMEAFNENLRTNTALVRRKIRDPQLWMEERHIGKVTQTSVAIMYLKNIANDKIVEEVRTRLDRIDIDGILESGYIEELIQDKTLSPFATIYNSERPDTIAAGILEGRVAILIDGTPFVLLVPALFAQFFQSAEDYAQRADVSTLLRLIRYLAFFISLLAPAMYIAITTFHQEMLPTDLLINLAAQRDGVPFPAFIEALLMEITYEILREAGVRMPRTVGQAVSIVGTLVIGQAAVEAGIVSSVMVIIVSITAISSYVIPATSMSISVRMLRFILMGLGASFGLFGILAGIIVLILHLCSLRSFGIPYMSPFAPFNLADQKDTLFRVPWSSMLKRPRLISQKNIVRQQAGNKSDK</sequence>
<feature type="transmembrane region" description="Helical" evidence="3">
    <location>
        <begin position="393"/>
        <end position="412"/>
    </location>
</feature>
<evidence type="ECO:0000256" key="1">
    <source>
        <dbReference type="ARBA" id="ARBA00005278"/>
    </source>
</evidence>
<evidence type="ECO:0000313" key="4">
    <source>
        <dbReference type="EMBL" id="MBW7453529.1"/>
    </source>
</evidence>
<dbReference type="Pfam" id="PF03323">
    <property type="entry name" value="GerA"/>
    <property type="match status" value="1"/>
</dbReference>
<feature type="transmembrane region" description="Helical" evidence="3">
    <location>
        <begin position="260"/>
        <end position="281"/>
    </location>
</feature>
<name>A0ABS7BY14_9BACL</name>
<protein>
    <submittedName>
        <fullName evidence="4">Spore germination protein</fullName>
    </submittedName>
</protein>
<feature type="transmembrane region" description="Helical" evidence="3">
    <location>
        <begin position="424"/>
        <end position="449"/>
    </location>
</feature>
<comment type="caution">
    <text evidence="4">The sequence shown here is derived from an EMBL/GenBank/DDBJ whole genome shotgun (WGS) entry which is preliminary data.</text>
</comment>